<dbReference type="GO" id="GO:0034451">
    <property type="term" value="C:centriolar satellite"/>
    <property type="evidence" value="ECO:0007669"/>
    <property type="project" value="UniProtKB-SubCell"/>
</dbReference>
<dbReference type="InterPro" id="IPR051570">
    <property type="entry name" value="TBC1_cilium_biogenesis"/>
</dbReference>
<dbReference type="OrthoDB" id="5578278at2759"/>
<dbReference type="GO" id="GO:0036064">
    <property type="term" value="C:ciliary basal body"/>
    <property type="evidence" value="ECO:0007669"/>
    <property type="project" value="TreeGrafter"/>
</dbReference>
<keyword evidence="10" id="KW-0966">Cell projection</keyword>
<comment type="subcellular location">
    <subcellularLocation>
        <location evidence="1">Cytoplasm</location>
        <location evidence="1">Cytoskeleton</location>
        <location evidence="1">Cilium basal body</location>
    </subcellularLocation>
    <subcellularLocation>
        <location evidence="2">Cytoplasm</location>
        <location evidence="2">Cytoskeleton</location>
        <location evidence="2">Microtubule organizing center</location>
        <location evidence="2">Centrosome</location>
        <location evidence="2">Centriolar satellite</location>
    </subcellularLocation>
</comment>
<evidence type="ECO:0000256" key="2">
    <source>
        <dbReference type="ARBA" id="ARBA00004607"/>
    </source>
</evidence>
<name>A0A9N9XS61_PHYSR</name>
<comment type="function">
    <text evidence="11">Molecular adapter which is involved in cilium biogenesis. Part of a functional complex including OFD1 a centriolar protein involved in cilium assembly. Could regulate the cAMP-dependent phosphorylation of OFD1, and its subsequent ubiquitination by PJA2 which ultimately leads to its proteasomal degradation.</text>
</comment>
<dbReference type="EMBL" id="OU900100">
    <property type="protein sequence ID" value="CAG9863971.1"/>
    <property type="molecule type" value="Genomic_DNA"/>
</dbReference>
<evidence type="ECO:0000259" key="13">
    <source>
        <dbReference type="PROSITE" id="PS50086"/>
    </source>
</evidence>
<dbReference type="PROSITE" id="PS50086">
    <property type="entry name" value="TBC_RABGAP"/>
    <property type="match status" value="1"/>
</dbReference>
<dbReference type="InterPro" id="IPR015943">
    <property type="entry name" value="WD40/YVTN_repeat-like_dom_sf"/>
</dbReference>
<evidence type="ECO:0000256" key="9">
    <source>
        <dbReference type="ARBA" id="ARBA00023212"/>
    </source>
</evidence>
<dbReference type="PANTHER" id="PTHR19853:SF1">
    <property type="entry name" value="TBC1 DOMAIN FAMILY MEMBER 31"/>
    <property type="match status" value="1"/>
</dbReference>
<dbReference type="Gene3D" id="2.130.10.10">
    <property type="entry name" value="YVTN repeat-like/Quinoprotein amine dehydrogenase"/>
    <property type="match status" value="2"/>
</dbReference>
<dbReference type="InterPro" id="IPR001680">
    <property type="entry name" value="WD40_rpt"/>
</dbReference>
<dbReference type="SUPFAM" id="SSF50978">
    <property type="entry name" value="WD40 repeat-like"/>
    <property type="match status" value="1"/>
</dbReference>
<proteinExistence type="predicted"/>
<dbReference type="PANTHER" id="PTHR19853">
    <property type="entry name" value="WD REPEAT CONTAINING PROTEIN 3 WDR3"/>
    <property type="match status" value="1"/>
</dbReference>
<evidence type="ECO:0000256" key="3">
    <source>
        <dbReference type="ARBA" id="ARBA00014199"/>
    </source>
</evidence>
<organism evidence="14 15">
    <name type="scientific">Phyllotreta striolata</name>
    <name type="common">Striped flea beetle</name>
    <name type="synonym">Crioceris striolata</name>
    <dbReference type="NCBI Taxonomy" id="444603"/>
    <lineage>
        <taxon>Eukaryota</taxon>
        <taxon>Metazoa</taxon>
        <taxon>Ecdysozoa</taxon>
        <taxon>Arthropoda</taxon>
        <taxon>Hexapoda</taxon>
        <taxon>Insecta</taxon>
        <taxon>Pterygota</taxon>
        <taxon>Neoptera</taxon>
        <taxon>Endopterygota</taxon>
        <taxon>Coleoptera</taxon>
        <taxon>Polyphaga</taxon>
        <taxon>Cucujiformia</taxon>
        <taxon>Chrysomeloidea</taxon>
        <taxon>Chrysomelidae</taxon>
        <taxon>Galerucinae</taxon>
        <taxon>Alticini</taxon>
        <taxon>Phyllotreta</taxon>
    </lineage>
</organism>
<evidence type="ECO:0000313" key="15">
    <source>
        <dbReference type="Proteomes" id="UP001153712"/>
    </source>
</evidence>
<reference evidence="14" key="1">
    <citation type="submission" date="2022-01" db="EMBL/GenBank/DDBJ databases">
        <authorList>
            <person name="King R."/>
        </authorList>
    </citation>
    <scope>NUCLEOTIDE SEQUENCE</scope>
</reference>
<keyword evidence="5" id="KW-0853">WD repeat</keyword>
<dbReference type="Gene3D" id="1.10.472.80">
    <property type="entry name" value="Ypt/Rab-GAP domain of gyp1p, domain 3"/>
    <property type="match status" value="1"/>
</dbReference>
<dbReference type="SUPFAM" id="SSF47923">
    <property type="entry name" value="Ypt/Rab-GAP domain of gyp1p"/>
    <property type="match status" value="1"/>
</dbReference>
<evidence type="ECO:0000313" key="14">
    <source>
        <dbReference type="EMBL" id="CAG9863971.1"/>
    </source>
</evidence>
<dbReference type="Pfam" id="PF00566">
    <property type="entry name" value="RabGAP-TBC"/>
    <property type="match status" value="1"/>
</dbReference>
<evidence type="ECO:0000256" key="7">
    <source>
        <dbReference type="ARBA" id="ARBA00022794"/>
    </source>
</evidence>
<dbReference type="GO" id="GO:0060271">
    <property type="term" value="P:cilium assembly"/>
    <property type="evidence" value="ECO:0007669"/>
    <property type="project" value="TreeGrafter"/>
</dbReference>
<accession>A0A9N9XS61</accession>
<dbReference type="AlphaFoldDB" id="A0A9N9XS61"/>
<evidence type="ECO:0000256" key="6">
    <source>
        <dbReference type="ARBA" id="ARBA00022737"/>
    </source>
</evidence>
<sequence length="841" mass="97817">MDLRLETTSEENKKLFKLKPQRKDGLLLSVHHTIGNTKTRFVYGCFHHFNNIVAVANNQGNVFIIDYSVCRFWGLRKFDSCTFISFSPQNSKHLLVGVETGVINLCDMITGSVEQTLKGHKFGVVGVSFDKSRYCLSYSKYEAIIWDMESATKVQVLRLEPNCSLKYVSFVPFSEHIVTCFQDDLIQIWSHHKFKIIKQLSPANWKNYFVKSITFTRNGEYMVVSGHVSTIGIFHLDTYKVLKIINLSDYLKSIKQVEFVPQPFDGGCNKILAILSGQGIVFFFDVERNEIISELRCQVEINKISCSTDSAHIICLLCSGTVDIYNSRQYTSPPREIHVHKIRKKLTTNRKSCAIEAMHVKKEISELLDMKKLRYILKEHLEYPSEFRMKIWEHLLQLPNNVEQYNSIINKTTLVAFDDLHERYPLEDRTFINALKMLLNNLVTWSPFFSHVEYLPVFTFPFVRVFHNKPVACFEAACTVIMNWCQHWFEYFPLAPVNILAIAENMLMEHEPELLDHFTSHKITANVFVWCLLETAFSEVLTSSDWLTLWDHVLTNEISFLISTVVAYNSLQKHSVMALASLEDVQVFYKNQNPIDVRKLIRMSYSVLKSTSARFHPRQYLSKFQPLDRHNYPLFFEYPKKIFDIKEERASKLDMEMIKLLIREHDLRKTRQRSRKASLEVDEEKRRLREVEKLCSNQIKTRVDLIADKQKRLRELEDDANKQIVEDDEFISHVLKATNGNETRREQMAVNADLVDKFIRTLSAELGQSSEINRFPRTDTKSLLNRFIENLNEDLKSTHNRVSKSTRSSCKSHSSDQCSCDTLCTKTVRFTSSTTGGSTDW</sequence>
<evidence type="ECO:0000256" key="11">
    <source>
        <dbReference type="ARBA" id="ARBA00034464"/>
    </source>
</evidence>
<protein>
    <recommendedName>
        <fullName evidence="3">TBC1 domain family member 31</fullName>
    </recommendedName>
</protein>
<feature type="domain" description="Rab-GAP TBC" evidence="13">
    <location>
        <begin position="382"/>
        <end position="557"/>
    </location>
</feature>
<evidence type="ECO:0000256" key="8">
    <source>
        <dbReference type="ARBA" id="ARBA00023054"/>
    </source>
</evidence>
<keyword evidence="7" id="KW-0970">Cilium biogenesis/degradation</keyword>
<dbReference type="InterPro" id="IPR000195">
    <property type="entry name" value="Rab-GAP-TBC_dom"/>
</dbReference>
<dbReference type="InterPro" id="IPR036322">
    <property type="entry name" value="WD40_repeat_dom_sf"/>
</dbReference>
<evidence type="ECO:0000256" key="12">
    <source>
        <dbReference type="SAM" id="Coils"/>
    </source>
</evidence>
<evidence type="ECO:0000256" key="4">
    <source>
        <dbReference type="ARBA" id="ARBA00022490"/>
    </source>
</evidence>
<evidence type="ECO:0000256" key="10">
    <source>
        <dbReference type="ARBA" id="ARBA00023273"/>
    </source>
</evidence>
<gene>
    <name evidence="14" type="ORF">PHYEVI_LOCUS10240</name>
</gene>
<feature type="coiled-coil region" evidence="12">
    <location>
        <begin position="667"/>
        <end position="726"/>
    </location>
</feature>
<dbReference type="InterPro" id="IPR035969">
    <property type="entry name" value="Rab-GAP_TBC_sf"/>
</dbReference>
<keyword evidence="6" id="KW-0677">Repeat</keyword>
<dbReference type="SMART" id="SM00320">
    <property type="entry name" value="WD40"/>
    <property type="match status" value="6"/>
</dbReference>
<keyword evidence="4" id="KW-0963">Cytoplasm</keyword>
<keyword evidence="9" id="KW-0206">Cytoskeleton</keyword>
<dbReference type="Proteomes" id="UP001153712">
    <property type="component" value="Chromosome 7"/>
</dbReference>
<evidence type="ECO:0000256" key="1">
    <source>
        <dbReference type="ARBA" id="ARBA00004120"/>
    </source>
</evidence>
<evidence type="ECO:0000256" key="5">
    <source>
        <dbReference type="ARBA" id="ARBA00022574"/>
    </source>
</evidence>
<keyword evidence="15" id="KW-1185">Reference proteome</keyword>
<keyword evidence="8 12" id="KW-0175">Coiled coil</keyword>